<reference evidence="2 3" key="1">
    <citation type="submission" date="2014-02" db="EMBL/GenBank/DDBJ databases">
        <title>Single nucleus genome sequencing reveals high similarity among nuclei of an endomycorrhizal fungus.</title>
        <authorList>
            <person name="Lin K."/>
            <person name="Geurts R."/>
            <person name="Zhang Z."/>
            <person name="Limpens E."/>
            <person name="Saunders D.G."/>
            <person name="Mu D."/>
            <person name="Pang E."/>
            <person name="Cao H."/>
            <person name="Cha H."/>
            <person name="Lin T."/>
            <person name="Zhou Q."/>
            <person name="Shang Y."/>
            <person name="Li Y."/>
            <person name="Ivanov S."/>
            <person name="Sharma T."/>
            <person name="Velzen R.V."/>
            <person name="Ruijter N.D."/>
            <person name="Aanen D.K."/>
            <person name="Win J."/>
            <person name="Kamoun S."/>
            <person name="Bisseling T."/>
            <person name="Huang S."/>
        </authorList>
    </citation>
    <scope>NUCLEOTIDE SEQUENCE [LARGE SCALE GENOMIC DNA]</scope>
    <source>
        <strain evidence="3">DAOM197198w</strain>
    </source>
</reference>
<gene>
    <name evidence="2" type="ORF">RirG_154650</name>
</gene>
<evidence type="ECO:0000313" key="2">
    <source>
        <dbReference type="EMBL" id="EXX63187.1"/>
    </source>
</evidence>
<dbReference type="AlphaFoldDB" id="A0A015J103"/>
<name>A0A015J103_RHIIW</name>
<feature type="region of interest" description="Disordered" evidence="1">
    <location>
        <begin position="150"/>
        <end position="233"/>
    </location>
</feature>
<dbReference type="EMBL" id="JEMT01024058">
    <property type="protein sequence ID" value="EXX63187.1"/>
    <property type="molecule type" value="Genomic_DNA"/>
</dbReference>
<protein>
    <submittedName>
        <fullName evidence="2">Uncharacterized protein</fullName>
    </submittedName>
</protein>
<evidence type="ECO:0000256" key="1">
    <source>
        <dbReference type="SAM" id="MobiDB-lite"/>
    </source>
</evidence>
<accession>A0A015J103</accession>
<dbReference type="Proteomes" id="UP000022910">
    <property type="component" value="Unassembled WGS sequence"/>
</dbReference>
<sequence length="654" mass="74820">MASTAEISNQSYPGQANIIAYLDSEDPSNWSFSDFLSSNFVMIVNSPPDTNDVNGLTGTWWNRFNLEVEAKGHKAVKNRRSDVQKFFYDVISARLEITRQQNIAISKSKVKIIADKQGIDLVGSSCEFYGSEINSEYSNRNLNNNEHIIGNNKRKRPAEEASRIITSPPNLRQREQDEPRTLENKIRTTKDTNGTEMEKNDSDIMYSDEESSSIPPTNVFSETSLSQQSHTDTTKVDSSLALAKEVGDMSASSAICNNESQDLDTQLETDTSFSEFDLVKFDEGYSKLDPNCMWTLESGRKVEEVIYEFARNLPGETCLHSFIINDAHADVKSLFSEAEWEEITALDVKENPKLERSHRELMIKYTVKSVKELREIIYDPFIPDGNKYDKSLHHDLDFINHAYRSMLFLWDREENPFDSSKIEGWYEMNVWSNLIDPTFHDIYIDLARGEGMSCASSDRKNIIRTINDRKKIGRKGDGVFRLRGYRLEFGAIEAGRKWEGQSGTKYLNDSLKLNKMMKDMIAQLTTICDRREDLVRKLEVIGILHGANRIQLITMDCPKGYISRVKHRKFYEVSGRLTKSNPLALVLKEILCAKTIILRTLDLINQKDDVDLENFLNDSDEQDGYRTPPPKVNIAPTFETQKTAKTKDVINKKK</sequence>
<comment type="caution">
    <text evidence="2">The sequence shown here is derived from an EMBL/GenBank/DDBJ whole genome shotgun (WGS) entry which is preliminary data.</text>
</comment>
<evidence type="ECO:0000313" key="3">
    <source>
        <dbReference type="Proteomes" id="UP000022910"/>
    </source>
</evidence>
<feature type="compositionally biased region" description="Basic and acidic residues" evidence="1">
    <location>
        <begin position="172"/>
        <end position="190"/>
    </location>
</feature>
<dbReference type="HOGENOM" id="CLU_027740_0_0_1"/>
<dbReference type="OrthoDB" id="2447334at2759"/>
<organism evidence="2 3">
    <name type="scientific">Rhizophagus irregularis (strain DAOM 197198w)</name>
    <name type="common">Glomus intraradices</name>
    <dbReference type="NCBI Taxonomy" id="1432141"/>
    <lineage>
        <taxon>Eukaryota</taxon>
        <taxon>Fungi</taxon>
        <taxon>Fungi incertae sedis</taxon>
        <taxon>Mucoromycota</taxon>
        <taxon>Glomeromycotina</taxon>
        <taxon>Glomeromycetes</taxon>
        <taxon>Glomerales</taxon>
        <taxon>Glomeraceae</taxon>
        <taxon>Rhizophagus</taxon>
    </lineage>
</organism>
<feature type="compositionally biased region" description="Polar residues" evidence="1">
    <location>
        <begin position="212"/>
        <end position="231"/>
    </location>
</feature>
<proteinExistence type="predicted"/>
<keyword evidence="3" id="KW-1185">Reference proteome</keyword>